<dbReference type="PANTHER" id="PTHR31497">
    <property type="entry name" value="AUTOCRINE PROLIFERATION REPRESSOR PROTEIN A"/>
    <property type="match status" value="1"/>
</dbReference>
<reference evidence="1 2" key="1">
    <citation type="submission" date="2018-04" db="EMBL/GenBank/DDBJ databases">
        <title>The genome of golden apple snail Pomacea canaliculata provides insight into stress tolerance and invasive adaptation.</title>
        <authorList>
            <person name="Liu C."/>
            <person name="Liu B."/>
            <person name="Ren Y."/>
            <person name="Zhang Y."/>
            <person name="Wang H."/>
            <person name="Li S."/>
            <person name="Jiang F."/>
            <person name="Yin L."/>
            <person name="Zhang G."/>
            <person name="Qian W."/>
            <person name="Fan W."/>
        </authorList>
    </citation>
    <scope>NUCLEOTIDE SEQUENCE [LARGE SCALE GENOMIC DNA]</scope>
    <source>
        <strain evidence="1">SZHN2017</strain>
        <tissue evidence="1">Muscle</tissue>
    </source>
</reference>
<dbReference type="InterPro" id="IPR009199">
    <property type="entry name" value="PhoPQ-act_pathogen-rel_PqaA"/>
</dbReference>
<organism evidence="1 2">
    <name type="scientific">Pomacea canaliculata</name>
    <name type="common">Golden apple snail</name>
    <dbReference type="NCBI Taxonomy" id="400727"/>
    <lineage>
        <taxon>Eukaryota</taxon>
        <taxon>Metazoa</taxon>
        <taxon>Spiralia</taxon>
        <taxon>Lophotrochozoa</taxon>
        <taxon>Mollusca</taxon>
        <taxon>Gastropoda</taxon>
        <taxon>Caenogastropoda</taxon>
        <taxon>Architaenioglossa</taxon>
        <taxon>Ampullarioidea</taxon>
        <taxon>Ampullariidae</taxon>
        <taxon>Pomacea</taxon>
    </lineage>
</organism>
<dbReference type="EMBL" id="PZQS01000001">
    <property type="protein sequence ID" value="PVD38126.1"/>
    <property type="molecule type" value="Genomic_DNA"/>
</dbReference>
<dbReference type="SUPFAM" id="SSF53474">
    <property type="entry name" value="alpha/beta-Hydrolases"/>
    <property type="match status" value="1"/>
</dbReference>
<dbReference type="AlphaFoldDB" id="A0A2T7PXH1"/>
<keyword evidence="2" id="KW-1185">Reference proteome</keyword>
<name>A0A2T7PXH1_POMCA</name>
<evidence type="ECO:0000313" key="1">
    <source>
        <dbReference type="EMBL" id="PVD38126.1"/>
    </source>
</evidence>
<dbReference type="OrthoDB" id="2020799at2759"/>
<comment type="caution">
    <text evidence="1">The sequence shown here is derived from an EMBL/GenBank/DDBJ whole genome shotgun (WGS) entry which is preliminary data.</text>
</comment>
<evidence type="ECO:0008006" key="3">
    <source>
        <dbReference type="Google" id="ProtNLM"/>
    </source>
</evidence>
<sequence>MLRTKRFWRPTTDKVDNRYEIECTRVAVTVRLSHLSEAEARQSSACCMFSSNMGVRAMPMTSSWFLRVLVLTALVGLHSSEATPLDDYVNRPDPHYSYNIIAATRGLNYTLYTVNMTSQMWKSSDVLNRPLWWHYLSITIPDTIRFDTAVLFIDGGSNDDGPPPPTDNFVALVTMVAASTGCVTANLKQIPNQPVVFKADPSQKQRNEDAVIAWTWKTFIENASDPEILLRMPMTKAVVRAMDTVTDVVNILAGKNVSKFLVAGASKRGWTTWTTASVDKRVVAIAPIVFDLLHLVKNLHHHFRAYGGWTFAFNDYYELNFTGQLDNPNTQLMADIIDPISYNDRLTIPKLVISTGGDEFFLPDDSHYYYDNLNQPTYLRILPNAEHSCAGHEISLFFDLRAFYLSVVTGEPLPKLSWTRQATSTGGFIRVATDRTPNTIRAYFAKTLDGLRRDFRLLVASEDDPTKPTPHPVVWHYTPVKALGNNTYLAEFDNPEEGWLAFFIQMTFKGVADAVLEFTTEAQIIPDTFPFPDCVGPTCLGTLV</sequence>
<protein>
    <recommendedName>
        <fullName evidence="3">Autocrine proliferation repressor protein A</fullName>
    </recommendedName>
</protein>
<gene>
    <name evidence="1" type="ORF">C0Q70_00737</name>
</gene>
<dbReference type="InterPro" id="IPR029058">
    <property type="entry name" value="AB_hydrolase_fold"/>
</dbReference>
<dbReference type="Gene3D" id="3.40.50.1820">
    <property type="entry name" value="alpha/beta hydrolase"/>
    <property type="match status" value="1"/>
</dbReference>
<evidence type="ECO:0000313" key="2">
    <source>
        <dbReference type="Proteomes" id="UP000245119"/>
    </source>
</evidence>
<dbReference type="Proteomes" id="UP000245119">
    <property type="component" value="Linkage Group LG1"/>
</dbReference>
<accession>A0A2T7PXH1</accession>
<dbReference type="PANTHER" id="PTHR31497:SF0">
    <property type="entry name" value="AUTOCRINE PROLIFERATION REPRESSOR PROTEIN A"/>
    <property type="match status" value="1"/>
</dbReference>
<proteinExistence type="predicted"/>
<dbReference type="Pfam" id="PF10142">
    <property type="entry name" value="PhoPQ_related"/>
    <property type="match status" value="1"/>
</dbReference>